<organism evidence="1 2">
    <name type="scientific">Acidimicrobium ferrooxidans (strain DSM 10331 / JCM 15462 / NBRC 103882 / ICP)</name>
    <dbReference type="NCBI Taxonomy" id="525909"/>
    <lineage>
        <taxon>Bacteria</taxon>
        <taxon>Bacillati</taxon>
        <taxon>Actinomycetota</taxon>
        <taxon>Acidimicrobiia</taxon>
        <taxon>Acidimicrobiales</taxon>
        <taxon>Acidimicrobiaceae</taxon>
        <taxon>Acidimicrobium</taxon>
    </lineage>
</organism>
<reference evidence="1 2" key="1">
    <citation type="journal article" date="2009" name="Stand. Genomic Sci.">
        <title>Complete genome sequence of Acidimicrobium ferrooxidans type strain (ICP).</title>
        <authorList>
            <person name="Clum A."/>
            <person name="Nolan M."/>
            <person name="Lang E."/>
            <person name="Glavina Del Rio T."/>
            <person name="Tice H."/>
            <person name="Copeland A."/>
            <person name="Cheng J.F."/>
            <person name="Lucas S."/>
            <person name="Chen F."/>
            <person name="Bruce D."/>
            <person name="Goodwin L."/>
            <person name="Pitluck S."/>
            <person name="Ivanova N."/>
            <person name="Mavrommatis K."/>
            <person name="Mikhailova N."/>
            <person name="Pati A."/>
            <person name="Chen A."/>
            <person name="Palaniappan K."/>
            <person name="Goker M."/>
            <person name="Spring S."/>
            <person name="Land M."/>
            <person name="Hauser L."/>
            <person name="Chang Y.J."/>
            <person name="Jeffries C.C."/>
            <person name="Chain P."/>
            <person name="Bristow J."/>
            <person name="Eisen J.A."/>
            <person name="Markowitz V."/>
            <person name="Hugenholtz P."/>
            <person name="Kyrpides N.C."/>
            <person name="Klenk H.P."/>
            <person name="Lapidus A."/>
        </authorList>
    </citation>
    <scope>NUCLEOTIDE SEQUENCE [LARGE SCALE GENOMIC DNA]</scope>
    <source>
        <strain evidence="2">DSM 10331 / JCM 15462 / NBRC 103882 / ICP</strain>
    </source>
</reference>
<dbReference type="OrthoDB" id="5188601at2"/>
<accession>C7M2Q1</accession>
<dbReference type="eggNOG" id="ENOG50343GA">
    <property type="taxonomic scope" value="Bacteria"/>
</dbReference>
<dbReference type="KEGG" id="afo:Afer_0327"/>
<dbReference type="AlphaFoldDB" id="C7M2Q1"/>
<evidence type="ECO:0000313" key="2">
    <source>
        <dbReference type="Proteomes" id="UP000000771"/>
    </source>
</evidence>
<dbReference type="HOGENOM" id="CLU_2490728_0_0_11"/>
<dbReference type="EMBL" id="CP001631">
    <property type="protein sequence ID" value="ACU53295.1"/>
    <property type="molecule type" value="Genomic_DNA"/>
</dbReference>
<evidence type="ECO:0000313" key="1">
    <source>
        <dbReference type="EMBL" id="ACU53295.1"/>
    </source>
</evidence>
<dbReference type="Proteomes" id="UP000000771">
    <property type="component" value="Chromosome"/>
</dbReference>
<dbReference type="RefSeq" id="WP_015797796.1">
    <property type="nucleotide sequence ID" value="NC_013124.1"/>
</dbReference>
<proteinExistence type="predicted"/>
<dbReference type="STRING" id="525909.Afer_0327"/>
<name>C7M2Q1_ACIFD</name>
<keyword evidence="2" id="KW-1185">Reference proteome</keyword>
<sequence length="86" mass="9824">MPEDEAPVPIRAHARIRYLGPVAPHWEIVTTSGDRRVGEEFAQRTNARLLMLPAHDPQFRRNQARVERDAEREGIALTWDLGDEAP</sequence>
<gene>
    <name evidence="1" type="ordered locus">Afer_0327</name>
</gene>
<protein>
    <submittedName>
        <fullName evidence="1">Uncharacterized protein</fullName>
    </submittedName>
</protein>